<name>A0A8H7ZMF1_9FUNG</name>
<dbReference type="SUPFAM" id="SSF51011">
    <property type="entry name" value="Glycosyl hydrolase domain"/>
    <property type="match status" value="1"/>
</dbReference>
<evidence type="ECO:0000256" key="1">
    <source>
        <dbReference type="ARBA" id="ARBA00004881"/>
    </source>
</evidence>
<dbReference type="SUPFAM" id="SSF51445">
    <property type="entry name" value="(Trans)glycosidases"/>
    <property type="match status" value="1"/>
</dbReference>
<dbReference type="EMBL" id="JAEFCI010012743">
    <property type="protein sequence ID" value="KAG5455820.1"/>
    <property type="molecule type" value="Genomic_DNA"/>
</dbReference>
<keyword evidence="5" id="KW-0325">Glycoprotein</keyword>
<gene>
    <name evidence="10" type="ORF">BJ554DRAFT_4628</name>
</gene>
<dbReference type="Pfam" id="PF21365">
    <property type="entry name" value="Glyco_hydro_31_3rd"/>
    <property type="match status" value="1"/>
</dbReference>
<keyword evidence="6 7" id="KW-0326">Glycosidase</keyword>
<evidence type="ECO:0000313" key="10">
    <source>
        <dbReference type="EMBL" id="KAG5455820.1"/>
    </source>
</evidence>
<evidence type="ECO:0000259" key="8">
    <source>
        <dbReference type="Pfam" id="PF01055"/>
    </source>
</evidence>
<keyword evidence="11" id="KW-1185">Reference proteome</keyword>
<accession>A0A8H7ZMF1</accession>
<evidence type="ECO:0000256" key="3">
    <source>
        <dbReference type="ARBA" id="ARBA00022729"/>
    </source>
</evidence>
<dbReference type="OrthoDB" id="5839090at2759"/>
<feature type="domain" description="Glycoside hydrolase family 31 TIM barrel" evidence="8">
    <location>
        <begin position="196"/>
        <end position="254"/>
    </location>
</feature>
<feature type="domain" description="Glycosyl hydrolase family 31 C-terminal" evidence="9">
    <location>
        <begin position="288"/>
        <end position="370"/>
    </location>
</feature>
<dbReference type="PANTHER" id="PTHR22762">
    <property type="entry name" value="ALPHA-GLUCOSIDASE"/>
    <property type="match status" value="1"/>
</dbReference>
<dbReference type="InterPro" id="IPR000322">
    <property type="entry name" value="Glyco_hydro_31_TIM"/>
</dbReference>
<dbReference type="Proteomes" id="UP000673691">
    <property type="component" value="Unassembled WGS sequence"/>
</dbReference>
<dbReference type="InterPro" id="IPR013780">
    <property type="entry name" value="Glyco_hydro_b"/>
</dbReference>
<dbReference type="Gene3D" id="3.20.20.80">
    <property type="entry name" value="Glycosidases"/>
    <property type="match status" value="2"/>
</dbReference>
<comment type="similarity">
    <text evidence="2 7">Belongs to the glycosyl hydrolase 31 family.</text>
</comment>
<feature type="domain" description="Glycoside hydrolase family 31 TIM barrel" evidence="8">
    <location>
        <begin position="1"/>
        <end position="132"/>
    </location>
</feature>
<dbReference type="AlphaFoldDB" id="A0A8H7ZMF1"/>
<evidence type="ECO:0000256" key="2">
    <source>
        <dbReference type="ARBA" id="ARBA00007806"/>
    </source>
</evidence>
<keyword evidence="4 7" id="KW-0378">Hydrolase</keyword>
<sequence length="397" mass="45255">LVTIVDPHVKRDNEYHVYSDARSKDLFVKTKEGKEFEGSCWPGSSCWLDCTNPAAREWLANNFVEYIAGKTNLFTWNDMNEEAMQFSVSRILFQPSVFSGPEITMPKDVIHFNGVEHRDVHNLFGQLFVSVSVGGACRGEAPPAMGRDLDRGQFCAVGTPSRVRTDDPLRRYRGFTFCRRWARDVQNLPKTLRAGANELLVRWYQAGVFQPFFRAHAHIDTKRREPWLLGEPYTSQIRAAVRARYVLLPLWYTLFWKASVTGVPWVGAMVVSFRTNCATAYGTAKICSRPMFMEFPDDESMFAVDDQWMVGESLCVKPVVSQGATTVEILLPGPETWYDYFTFQPYQGPKATVATPLQKIPVFMRGGTAIPRRERFRRSSDAMRLDPITWVVALDSK</sequence>
<evidence type="ECO:0000256" key="4">
    <source>
        <dbReference type="ARBA" id="ARBA00022801"/>
    </source>
</evidence>
<dbReference type="InterPro" id="IPR048395">
    <property type="entry name" value="Glyco_hydro_31_C"/>
</dbReference>
<dbReference type="GO" id="GO:0090599">
    <property type="term" value="F:alpha-glucosidase activity"/>
    <property type="evidence" value="ECO:0007669"/>
    <property type="project" value="TreeGrafter"/>
</dbReference>
<evidence type="ECO:0000256" key="6">
    <source>
        <dbReference type="ARBA" id="ARBA00023295"/>
    </source>
</evidence>
<comment type="pathway">
    <text evidence="1">Glycan metabolism.</text>
</comment>
<comment type="caution">
    <text evidence="10">The sequence shown here is derived from an EMBL/GenBank/DDBJ whole genome shotgun (WGS) entry which is preliminary data.</text>
</comment>
<protein>
    <submittedName>
        <fullName evidence="10">Glycoside hydrolase superfamily</fullName>
    </submittedName>
</protein>
<dbReference type="Gene3D" id="2.60.40.1180">
    <property type="entry name" value="Golgi alpha-mannosidase II"/>
    <property type="match status" value="1"/>
</dbReference>
<dbReference type="GO" id="GO:0005975">
    <property type="term" value="P:carbohydrate metabolic process"/>
    <property type="evidence" value="ECO:0007669"/>
    <property type="project" value="InterPro"/>
</dbReference>
<reference evidence="10 11" key="1">
    <citation type="journal article" name="Sci. Rep.">
        <title>Genome-scale phylogenetic analyses confirm Olpidium as the closest living zoosporic fungus to the non-flagellated, terrestrial fungi.</title>
        <authorList>
            <person name="Chang Y."/>
            <person name="Rochon D."/>
            <person name="Sekimoto S."/>
            <person name="Wang Y."/>
            <person name="Chovatia M."/>
            <person name="Sandor L."/>
            <person name="Salamov A."/>
            <person name="Grigoriev I.V."/>
            <person name="Stajich J.E."/>
            <person name="Spatafora J.W."/>
        </authorList>
    </citation>
    <scope>NUCLEOTIDE SEQUENCE [LARGE SCALE GENOMIC DNA]</scope>
    <source>
        <strain evidence="10">S191</strain>
    </source>
</reference>
<dbReference type="PANTHER" id="PTHR22762:SF54">
    <property type="entry name" value="BCDNA.GH04962"/>
    <property type="match status" value="1"/>
</dbReference>
<proteinExistence type="inferred from homology"/>
<evidence type="ECO:0000313" key="11">
    <source>
        <dbReference type="Proteomes" id="UP000673691"/>
    </source>
</evidence>
<keyword evidence="3" id="KW-0732">Signal</keyword>
<evidence type="ECO:0000259" key="9">
    <source>
        <dbReference type="Pfam" id="PF21365"/>
    </source>
</evidence>
<dbReference type="InterPro" id="IPR017853">
    <property type="entry name" value="GH"/>
</dbReference>
<feature type="non-terminal residue" evidence="10">
    <location>
        <position position="1"/>
    </location>
</feature>
<evidence type="ECO:0000256" key="5">
    <source>
        <dbReference type="ARBA" id="ARBA00023180"/>
    </source>
</evidence>
<feature type="non-terminal residue" evidence="10">
    <location>
        <position position="397"/>
    </location>
</feature>
<evidence type="ECO:0000256" key="7">
    <source>
        <dbReference type="RuleBase" id="RU361185"/>
    </source>
</evidence>
<organism evidence="10 11">
    <name type="scientific">Olpidium bornovanus</name>
    <dbReference type="NCBI Taxonomy" id="278681"/>
    <lineage>
        <taxon>Eukaryota</taxon>
        <taxon>Fungi</taxon>
        <taxon>Fungi incertae sedis</taxon>
        <taxon>Olpidiomycota</taxon>
        <taxon>Olpidiomycotina</taxon>
        <taxon>Olpidiomycetes</taxon>
        <taxon>Olpidiales</taxon>
        <taxon>Olpidiaceae</taxon>
        <taxon>Olpidium</taxon>
    </lineage>
</organism>
<dbReference type="Pfam" id="PF01055">
    <property type="entry name" value="Glyco_hydro_31_2nd"/>
    <property type="match status" value="2"/>
</dbReference>
<dbReference type="GO" id="GO:0006491">
    <property type="term" value="P:N-glycan processing"/>
    <property type="evidence" value="ECO:0007669"/>
    <property type="project" value="TreeGrafter"/>
</dbReference>